<dbReference type="Proteomes" id="UP000094501">
    <property type="component" value="Unassembled WGS sequence"/>
</dbReference>
<gene>
    <name evidence="5" type="ORF">AUC68_00925</name>
</gene>
<sequence>MLVCGPVRALSAEAPELAIAGGLKAAAGVMGAPRPFVEIVCPYMQRQAEQRGLPPMPFVRLIWRESHFNPNAVSPKGAQGIAQFMPGTAEERGLQDPFEPISAIRHSASLLADLNRLFGNFGLAAAAYNAGEERVQGWLDGTRTLPGETRAYVQFVTGRIAEDWKEDGAELPEALRIEGNVVQDSCKKLAPLVVRAVFGAPGPLTASSRWRPWGVHVSTAFSKSKALAQYSRLKRAHARVLGDTEPYVFPKRNRSRGRRPLYMVQIGASSRSEATKICAALRRDGGACIVTKN</sequence>
<evidence type="ECO:0008006" key="7">
    <source>
        <dbReference type="Google" id="ProtNLM"/>
    </source>
</evidence>
<dbReference type="CDD" id="cd00254">
    <property type="entry name" value="LT-like"/>
    <property type="match status" value="1"/>
</dbReference>
<proteinExistence type="inferred from homology"/>
<evidence type="ECO:0000256" key="2">
    <source>
        <dbReference type="ARBA" id="ARBA00009387"/>
    </source>
</evidence>
<dbReference type="Gene3D" id="3.30.70.1070">
    <property type="entry name" value="Sporulation related repeat"/>
    <property type="match status" value="1"/>
</dbReference>
<feature type="domain" description="Transglycosylase SLT" evidence="3">
    <location>
        <begin position="43"/>
        <end position="145"/>
    </location>
</feature>
<comment type="similarity">
    <text evidence="2">Belongs to the virb1 family.</text>
</comment>
<dbReference type="Pfam" id="PF05036">
    <property type="entry name" value="SPOR"/>
    <property type="match status" value="1"/>
</dbReference>
<dbReference type="EMBL" id="LPWG01000007">
    <property type="protein sequence ID" value="ODS00367.1"/>
    <property type="molecule type" value="Genomic_DNA"/>
</dbReference>
<comment type="caution">
    <text evidence="5">The sequence shown here is derived from an EMBL/GenBank/DDBJ whole genome shotgun (WGS) entry which is preliminary data.</text>
</comment>
<name>A0A1E3W5G7_9HYPH</name>
<dbReference type="PANTHER" id="PTHR37423:SF2">
    <property type="entry name" value="MEMBRANE-BOUND LYTIC MUREIN TRANSGLYCOSYLASE C"/>
    <property type="match status" value="1"/>
</dbReference>
<evidence type="ECO:0000313" key="6">
    <source>
        <dbReference type="Proteomes" id="UP000094501"/>
    </source>
</evidence>
<dbReference type="PANTHER" id="PTHR37423">
    <property type="entry name" value="SOLUBLE LYTIC MUREIN TRANSGLYCOSYLASE-RELATED"/>
    <property type="match status" value="1"/>
</dbReference>
<dbReference type="Pfam" id="PF01464">
    <property type="entry name" value="SLT"/>
    <property type="match status" value="1"/>
</dbReference>
<keyword evidence="6" id="KW-1185">Reference proteome</keyword>
<dbReference type="InterPro" id="IPR008258">
    <property type="entry name" value="Transglycosylase_SLT_dom_1"/>
</dbReference>
<feature type="domain" description="SPOR" evidence="4">
    <location>
        <begin position="222"/>
        <end position="291"/>
    </location>
</feature>
<protein>
    <recommendedName>
        <fullName evidence="7">Lytic transglycosylase</fullName>
    </recommendedName>
</protein>
<dbReference type="InterPro" id="IPR023346">
    <property type="entry name" value="Lysozyme-like_dom_sf"/>
</dbReference>
<evidence type="ECO:0000313" key="5">
    <source>
        <dbReference type="EMBL" id="ODS00367.1"/>
    </source>
</evidence>
<organism evidence="5 6">
    <name type="scientific">Methyloceanibacter methanicus</name>
    <dbReference type="NCBI Taxonomy" id="1774968"/>
    <lineage>
        <taxon>Bacteria</taxon>
        <taxon>Pseudomonadati</taxon>
        <taxon>Pseudomonadota</taxon>
        <taxon>Alphaproteobacteria</taxon>
        <taxon>Hyphomicrobiales</taxon>
        <taxon>Hyphomicrobiaceae</taxon>
        <taxon>Methyloceanibacter</taxon>
    </lineage>
</organism>
<dbReference type="SUPFAM" id="SSF53955">
    <property type="entry name" value="Lysozyme-like"/>
    <property type="match status" value="1"/>
</dbReference>
<dbReference type="STRING" id="1774968.AUC68_00925"/>
<evidence type="ECO:0000256" key="1">
    <source>
        <dbReference type="ARBA" id="ARBA00007734"/>
    </source>
</evidence>
<dbReference type="Gene3D" id="1.10.530.10">
    <property type="match status" value="1"/>
</dbReference>
<evidence type="ECO:0000259" key="4">
    <source>
        <dbReference type="Pfam" id="PF05036"/>
    </source>
</evidence>
<reference evidence="5 6" key="1">
    <citation type="journal article" date="2016" name="Environ. Microbiol.">
        <title>New Methyloceanibacter diversity from North Sea sediments includes methanotroph containing solely the soluble methane monooxygenase.</title>
        <authorList>
            <person name="Vekeman B."/>
            <person name="Kerckhof F.M."/>
            <person name="Cremers G."/>
            <person name="de Vos P."/>
            <person name="Vandamme P."/>
            <person name="Boon N."/>
            <person name="Op den Camp H.J."/>
            <person name="Heylen K."/>
        </authorList>
    </citation>
    <scope>NUCLEOTIDE SEQUENCE [LARGE SCALE GENOMIC DNA]</scope>
    <source>
        <strain evidence="5 6">R-67174</strain>
    </source>
</reference>
<evidence type="ECO:0000259" key="3">
    <source>
        <dbReference type="Pfam" id="PF01464"/>
    </source>
</evidence>
<accession>A0A1E3W5G7</accession>
<dbReference type="GO" id="GO:0042834">
    <property type="term" value="F:peptidoglycan binding"/>
    <property type="evidence" value="ECO:0007669"/>
    <property type="project" value="InterPro"/>
</dbReference>
<dbReference type="InterPro" id="IPR036680">
    <property type="entry name" value="SPOR-like_sf"/>
</dbReference>
<dbReference type="InterPro" id="IPR007730">
    <property type="entry name" value="SPOR-like_dom"/>
</dbReference>
<dbReference type="AlphaFoldDB" id="A0A1E3W5G7"/>
<comment type="similarity">
    <text evidence="1">Belongs to the transglycosylase Slt family.</text>
</comment>